<accession>J3LWN0</accession>
<dbReference type="Gramene" id="OB04G15550.1">
    <property type="protein sequence ID" value="OB04G15550.1"/>
    <property type="gene ID" value="OB04G15550"/>
</dbReference>
<name>J3LWN0_ORYBR</name>
<dbReference type="Proteomes" id="UP000006038">
    <property type="component" value="Chromosome 4"/>
</dbReference>
<reference evidence="1" key="1">
    <citation type="journal article" date="2013" name="Nat. Commun.">
        <title>Whole-genome sequencing of Oryza brachyantha reveals mechanisms underlying Oryza genome evolution.</title>
        <authorList>
            <person name="Chen J."/>
            <person name="Huang Q."/>
            <person name="Gao D."/>
            <person name="Wang J."/>
            <person name="Lang Y."/>
            <person name="Liu T."/>
            <person name="Li B."/>
            <person name="Bai Z."/>
            <person name="Luis Goicoechea J."/>
            <person name="Liang C."/>
            <person name="Chen C."/>
            <person name="Zhang W."/>
            <person name="Sun S."/>
            <person name="Liao Y."/>
            <person name="Zhang X."/>
            <person name="Yang L."/>
            <person name="Song C."/>
            <person name="Wang M."/>
            <person name="Shi J."/>
            <person name="Liu G."/>
            <person name="Liu J."/>
            <person name="Zhou H."/>
            <person name="Zhou W."/>
            <person name="Yu Q."/>
            <person name="An N."/>
            <person name="Chen Y."/>
            <person name="Cai Q."/>
            <person name="Wang B."/>
            <person name="Liu B."/>
            <person name="Min J."/>
            <person name="Huang Y."/>
            <person name="Wu H."/>
            <person name="Li Z."/>
            <person name="Zhang Y."/>
            <person name="Yin Y."/>
            <person name="Song W."/>
            <person name="Jiang J."/>
            <person name="Jackson S.A."/>
            <person name="Wing R.A."/>
            <person name="Wang J."/>
            <person name="Chen M."/>
        </authorList>
    </citation>
    <scope>NUCLEOTIDE SEQUENCE [LARGE SCALE GENOMIC DNA]</scope>
    <source>
        <strain evidence="1">cv. IRGC 101232</strain>
    </source>
</reference>
<proteinExistence type="predicted"/>
<evidence type="ECO:0000313" key="1">
    <source>
        <dbReference type="EnsemblPlants" id="OB04G15550.1"/>
    </source>
</evidence>
<dbReference type="EnsemblPlants" id="OB04G15550.1">
    <property type="protein sequence ID" value="OB04G15550.1"/>
    <property type="gene ID" value="OB04G15550"/>
</dbReference>
<dbReference type="AlphaFoldDB" id="J3LWN0"/>
<protein>
    <submittedName>
        <fullName evidence="1">Uncharacterized protein</fullName>
    </submittedName>
</protein>
<keyword evidence="2" id="KW-1185">Reference proteome</keyword>
<evidence type="ECO:0000313" key="2">
    <source>
        <dbReference type="Proteomes" id="UP000006038"/>
    </source>
</evidence>
<sequence length="103" mass="11148">MDRERVAFTASAFAMPLSSGARAGQYLVRFRVGTQAAQPVVADSGSHRAAASSKNTSSLVRHLQGVPPLLPRRLRLRLPDIDMHAVLRVLFVCCCMHAAGVHI</sequence>
<reference evidence="1" key="2">
    <citation type="submission" date="2013-04" db="UniProtKB">
        <authorList>
            <consortium name="EnsemblPlants"/>
        </authorList>
    </citation>
    <scope>IDENTIFICATION</scope>
</reference>
<organism evidence="1">
    <name type="scientific">Oryza brachyantha</name>
    <name type="common">malo sina</name>
    <dbReference type="NCBI Taxonomy" id="4533"/>
    <lineage>
        <taxon>Eukaryota</taxon>
        <taxon>Viridiplantae</taxon>
        <taxon>Streptophyta</taxon>
        <taxon>Embryophyta</taxon>
        <taxon>Tracheophyta</taxon>
        <taxon>Spermatophyta</taxon>
        <taxon>Magnoliopsida</taxon>
        <taxon>Liliopsida</taxon>
        <taxon>Poales</taxon>
        <taxon>Poaceae</taxon>
        <taxon>BOP clade</taxon>
        <taxon>Oryzoideae</taxon>
        <taxon>Oryzeae</taxon>
        <taxon>Oryzinae</taxon>
        <taxon>Oryza</taxon>
    </lineage>
</organism>
<dbReference type="HOGENOM" id="CLU_2267916_0_0_1"/>